<dbReference type="EC" id="3.1.3.48" evidence="2"/>
<feature type="region of interest" description="Disordered" evidence="6">
    <location>
        <begin position="43"/>
        <end position="62"/>
    </location>
</feature>
<name>A0A0A0J3F0_9MICO</name>
<protein>
    <recommendedName>
        <fullName evidence="2">protein-tyrosine-phosphatase</fullName>
        <ecNumber evidence="2">3.1.3.48</ecNumber>
    </recommendedName>
</protein>
<dbReference type="Gene3D" id="3.40.50.2300">
    <property type="match status" value="1"/>
</dbReference>
<keyword evidence="3" id="KW-0378">Hydrolase</keyword>
<dbReference type="Proteomes" id="UP000030002">
    <property type="component" value="Unassembled WGS sequence"/>
</dbReference>
<evidence type="ECO:0000256" key="5">
    <source>
        <dbReference type="PIRSR" id="PIRSR617867-1"/>
    </source>
</evidence>
<keyword evidence="4" id="KW-0904">Protein phosphatase</keyword>
<dbReference type="InterPro" id="IPR050438">
    <property type="entry name" value="LMW_PTPase"/>
</dbReference>
<dbReference type="InterPro" id="IPR017867">
    <property type="entry name" value="Tyr_phospatase_low_mol_wt"/>
</dbReference>
<dbReference type="GO" id="GO:0004725">
    <property type="term" value="F:protein tyrosine phosphatase activity"/>
    <property type="evidence" value="ECO:0007669"/>
    <property type="project" value="UniProtKB-EC"/>
</dbReference>
<feature type="active site" evidence="5">
    <location>
        <position position="24"/>
    </location>
</feature>
<dbReference type="eggNOG" id="COG0394">
    <property type="taxonomic scope" value="Bacteria"/>
</dbReference>
<feature type="active site" description="Proton donor" evidence="5">
    <location>
        <position position="141"/>
    </location>
</feature>
<evidence type="ECO:0000256" key="6">
    <source>
        <dbReference type="SAM" id="MobiDB-lite"/>
    </source>
</evidence>
<evidence type="ECO:0000256" key="4">
    <source>
        <dbReference type="ARBA" id="ARBA00022912"/>
    </source>
</evidence>
<evidence type="ECO:0000313" key="9">
    <source>
        <dbReference type="Proteomes" id="UP000030002"/>
    </source>
</evidence>
<dbReference type="RefSeq" id="WP_035917096.1">
    <property type="nucleotide sequence ID" value="NZ_AVPJ01000010.1"/>
</dbReference>
<evidence type="ECO:0000259" key="7">
    <source>
        <dbReference type="SMART" id="SM00226"/>
    </source>
</evidence>
<feature type="domain" description="Phosphotyrosine protein phosphatase I" evidence="7">
    <location>
        <begin position="12"/>
        <end position="167"/>
    </location>
</feature>
<reference evidence="8 9" key="1">
    <citation type="submission" date="2013-08" db="EMBL/GenBank/DDBJ databases">
        <title>The genome sequence of Knoellia sinensis.</title>
        <authorList>
            <person name="Zhu W."/>
            <person name="Wang G."/>
        </authorList>
    </citation>
    <scope>NUCLEOTIDE SEQUENCE [LARGE SCALE GENOMIC DNA]</scope>
    <source>
        <strain evidence="8 9">KCTC 19936</strain>
    </source>
</reference>
<dbReference type="SUPFAM" id="SSF52788">
    <property type="entry name" value="Phosphotyrosine protein phosphatases I"/>
    <property type="match status" value="1"/>
</dbReference>
<dbReference type="CDD" id="cd16343">
    <property type="entry name" value="LMWPTP"/>
    <property type="match status" value="1"/>
</dbReference>
<keyword evidence="9" id="KW-1185">Reference proteome</keyword>
<gene>
    <name evidence="8" type="ORF">N802_03305</name>
</gene>
<comment type="caution">
    <text evidence="8">The sequence shown here is derived from an EMBL/GenBank/DDBJ whole genome shotgun (WGS) entry which is preliminary data.</text>
</comment>
<dbReference type="PANTHER" id="PTHR11717:SF7">
    <property type="entry name" value="LOW MOLECULAR WEIGHT PHOSPHOTYROSINE PROTEIN PHOSPHATASE"/>
    <property type="match status" value="1"/>
</dbReference>
<dbReference type="AlphaFoldDB" id="A0A0A0J3F0"/>
<evidence type="ECO:0000256" key="3">
    <source>
        <dbReference type="ARBA" id="ARBA00022801"/>
    </source>
</evidence>
<dbReference type="InterPro" id="IPR023485">
    <property type="entry name" value="Ptyr_pPase"/>
</dbReference>
<dbReference type="InterPro" id="IPR036196">
    <property type="entry name" value="Ptyr_pPase_sf"/>
</dbReference>
<dbReference type="EMBL" id="AVPJ01000010">
    <property type="protein sequence ID" value="KGN31698.1"/>
    <property type="molecule type" value="Genomic_DNA"/>
</dbReference>
<feature type="active site" description="Nucleophile" evidence="5">
    <location>
        <position position="18"/>
    </location>
</feature>
<accession>A0A0A0J3F0</accession>
<dbReference type="PANTHER" id="PTHR11717">
    <property type="entry name" value="LOW MOLECULAR WEIGHT PROTEIN TYROSINE PHOSPHATASE"/>
    <property type="match status" value="1"/>
</dbReference>
<organism evidence="8 9">
    <name type="scientific">Knoellia sinensis KCTC 19936</name>
    <dbReference type="NCBI Taxonomy" id="1385520"/>
    <lineage>
        <taxon>Bacteria</taxon>
        <taxon>Bacillati</taxon>
        <taxon>Actinomycetota</taxon>
        <taxon>Actinomycetes</taxon>
        <taxon>Micrococcales</taxon>
        <taxon>Intrasporangiaceae</taxon>
        <taxon>Knoellia</taxon>
    </lineage>
</organism>
<dbReference type="STRING" id="1385520.N802_03305"/>
<dbReference type="OrthoDB" id="9784339at2"/>
<comment type="similarity">
    <text evidence="1">Belongs to the low molecular weight phosphotyrosine protein phosphatase family.</text>
</comment>
<sequence length="177" mass="19463">MSDGARGERTAYRIAVVCTGNICRSPMGEWLLREALEDAGLETVEVSSAGTSSEESGNPMDPRTVAVLRRNGHGDRGWSGHQARRFREEDFAAVDLVLAADRGHERALLRLAPTEEDRAKVRLFRSFDPASVAADELDMDDPWWGDDEGFDQTYAEVRAAVPGVVDHVRTEVGPAPR</sequence>
<evidence type="ECO:0000256" key="2">
    <source>
        <dbReference type="ARBA" id="ARBA00013064"/>
    </source>
</evidence>
<evidence type="ECO:0000313" key="8">
    <source>
        <dbReference type="EMBL" id="KGN31698.1"/>
    </source>
</evidence>
<dbReference type="PRINTS" id="PR00719">
    <property type="entry name" value="LMWPTPASE"/>
</dbReference>
<evidence type="ECO:0000256" key="1">
    <source>
        <dbReference type="ARBA" id="ARBA00011063"/>
    </source>
</evidence>
<dbReference type="Pfam" id="PF01451">
    <property type="entry name" value="LMWPc"/>
    <property type="match status" value="1"/>
</dbReference>
<proteinExistence type="inferred from homology"/>
<dbReference type="SMART" id="SM00226">
    <property type="entry name" value="LMWPc"/>
    <property type="match status" value="1"/>
</dbReference>
<feature type="compositionally biased region" description="Polar residues" evidence="6">
    <location>
        <begin position="45"/>
        <end position="56"/>
    </location>
</feature>